<organism evidence="1 2">
    <name type="scientific">Melopsittacus undulatus</name>
    <name type="common">Budgerigar</name>
    <name type="synonym">Psittacus undulatus</name>
    <dbReference type="NCBI Taxonomy" id="13146"/>
    <lineage>
        <taxon>Eukaryota</taxon>
        <taxon>Metazoa</taxon>
        <taxon>Chordata</taxon>
        <taxon>Craniata</taxon>
        <taxon>Vertebrata</taxon>
        <taxon>Euteleostomi</taxon>
        <taxon>Archelosauria</taxon>
        <taxon>Archosauria</taxon>
        <taxon>Dinosauria</taxon>
        <taxon>Saurischia</taxon>
        <taxon>Theropoda</taxon>
        <taxon>Coelurosauria</taxon>
        <taxon>Aves</taxon>
        <taxon>Neognathae</taxon>
        <taxon>Neoaves</taxon>
        <taxon>Telluraves</taxon>
        <taxon>Australaves</taxon>
        <taxon>Psittaciformes</taxon>
        <taxon>Psittaculidae</taxon>
        <taxon>Melopsittacus</taxon>
    </lineage>
</organism>
<accession>A0A8V5HC70</accession>
<proteinExistence type="predicted"/>
<evidence type="ECO:0000313" key="2">
    <source>
        <dbReference type="Proteomes" id="UP000694405"/>
    </source>
</evidence>
<name>A0A8C6N769_MELUD</name>
<reference evidence="1" key="2">
    <citation type="submission" date="2025-08" db="UniProtKB">
        <authorList>
            <consortium name="Ensembl"/>
        </authorList>
    </citation>
    <scope>IDENTIFICATION</scope>
</reference>
<dbReference type="Ensembl" id="ENSMUNT00000003059.2">
    <property type="protein sequence ID" value="ENSMUNP00000002590.2"/>
    <property type="gene ID" value="ENSMUNG00000002272.2"/>
</dbReference>
<sequence length="178" mass="19166">PTKRSSRESLAMDKRLMLLSASLTFSSSPLWWYLLSVSPVQRLTIVLIFSRYSATGRGLLSGSSSVNTDSSSARLAKILFKPSIRTMRRLVAAGGALRGSGSPLNLFGGWRALNAETVASSSPSLCFITSHHTSKNSLISDGDVSLAMYSTKCSSWLRHTSWGSAISHQKPIADPQCA</sequence>
<keyword evidence="2" id="KW-1185">Reference proteome</keyword>
<reference evidence="1" key="1">
    <citation type="submission" date="2020-03" db="EMBL/GenBank/DDBJ databases">
        <title>Melopsittacus undulatus (budgerigar) genome, bMelUnd1, maternal haplotype with Z.</title>
        <authorList>
            <person name="Gedman G."/>
            <person name="Mountcastle J."/>
            <person name="Haase B."/>
            <person name="Formenti G."/>
            <person name="Wright T."/>
            <person name="Apodaca J."/>
            <person name="Pelan S."/>
            <person name="Chow W."/>
            <person name="Rhie A."/>
            <person name="Howe K."/>
            <person name="Fedrigo O."/>
            <person name="Jarvis E.D."/>
        </authorList>
    </citation>
    <scope>NUCLEOTIDE SEQUENCE [LARGE SCALE GENOMIC DNA]</scope>
</reference>
<reference evidence="1" key="3">
    <citation type="submission" date="2025-09" db="UniProtKB">
        <authorList>
            <consortium name="Ensembl"/>
        </authorList>
    </citation>
    <scope>IDENTIFICATION</scope>
</reference>
<accession>A0A8C6N769</accession>
<dbReference type="Proteomes" id="UP000694405">
    <property type="component" value="Chromosome 13"/>
</dbReference>
<evidence type="ECO:0000313" key="1">
    <source>
        <dbReference type="Ensembl" id="ENSMUNP00000002590.2"/>
    </source>
</evidence>
<dbReference type="AlphaFoldDB" id="A0A8C6N769"/>
<protein>
    <submittedName>
        <fullName evidence="1">Uncharacterized protein</fullName>
    </submittedName>
</protein>